<feature type="transmembrane region" description="Helical" evidence="2">
    <location>
        <begin position="367"/>
        <end position="389"/>
    </location>
</feature>
<dbReference type="OrthoDB" id="3253553at2759"/>
<accession>A0A067T105</accession>
<evidence type="ECO:0000313" key="4">
    <source>
        <dbReference type="Proteomes" id="UP000027222"/>
    </source>
</evidence>
<feature type="transmembrane region" description="Helical" evidence="2">
    <location>
        <begin position="604"/>
        <end position="622"/>
    </location>
</feature>
<evidence type="ECO:0000256" key="1">
    <source>
        <dbReference type="SAM" id="MobiDB-lite"/>
    </source>
</evidence>
<feature type="region of interest" description="Disordered" evidence="1">
    <location>
        <begin position="497"/>
        <end position="543"/>
    </location>
</feature>
<organism evidence="3 4">
    <name type="scientific">Galerina marginata (strain CBS 339.88)</name>
    <dbReference type="NCBI Taxonomy" id="685588"/>
    <lineage>
        <taxon>Eukaryota</taxon>
        <taxon>Fungi</taxon>
        <taxon>Dikarya</taxon>
        <taxon>Basidiomycota</taxon>
        <taxon>Agaricomycotina</taxon>
        <taxon>Agaricomycetes</taxon>
        <taxon>Agaricomycetidae</taxon>
        <taxon>Agaricales</taxon>
        <taxon>Agaricineae</taxon>
        <taxon>Strophariaceae</taxon>
        <taxon>Galerina</taxon>
    </lineage>
</organism>
<feature type="compositionally biased region" description="Polar residues" evidence="1">
    <location>
        <begin position="116"/>
        <end position="125"/>
    </location>
</feature>
<dbReference type="EMBL" id="KL142385">
    <property type="protein sequence ID" value="KDR73614.1"/>
    <property type="molecule type" value="Genomic_DNA"/>
</dbReference>
<evidence type="ECO:0000313" key="3">
    <source>
        <dbReference type="EMBL" id="KDR73614.1"/>
    </source>
</evidence>
<keyword evidence="2" id="KW-1133">Transmembrane helix</keyword>
<dbReference type="HOGENOM" id="CLU_033747_0_0_1"/>
<feature type="region of interest" description="Disordered" evidence="1">
    <location>
        <begin position="1"/>
        <end position="72"/>
    </location>
</feature>
<reference evidence="4" key="1">
    <citation type="journal article" date="2014" name="Proc. Natl. Acad. Sci. U.S.A.">
        <title>Extensive sampling of basidiomycete genomes demonstrates inadequacy of the white-rot/brown-rot paradigm for wood decay fungi.</title>
        <authorList>
            <person name="Riley R."/>
            <person name="Salamov A.A."/>
            <person name="Brown D.W."/>
            <person name="Nagy L.G."/>
            <person name="Floudas D."/>
            <person name="Held B.W."/>
            <person name="Levasseur A."/>
            <person name="Lombard V."/>
            <person name="Morin E."/>
            <person name="Otillar R."/>
            <person name="Lindquist E.A."/>
            <person name="Sun H."/>
            <person name="LaButti K.M."/>
            <person name="Schmutz J."/>
            <person name="Jabbour D."/>
            <person name="Luo H."/>
            <person name="Baker S.E."/>
            <person name="Pisabarro A.G."/>
            <person name="Walton J.D."/>
            <person name="Blanchette R.A."/>
            <person name="Henrissat B."/>
            <person name="Martin F."/>
            <person name="Cullen D."/>
            <person name="Hibbett D.S."/>
            <person name="Grigoriev I.V."/>
        </authorList>
    </citation>
    <scope>NUCLEOTIDE SEQUENCE [LARGE SCALE GENOMIC DNA]</scope>
    <source>
        <strain evidence="4">CBS 339.88</strain>
    </source>
</reference>
<keyword evidence="2" id="KW-0812">Transmembrane</keyword>
<protein>
    <submittedName>
        <fullName evidence="3">Uncharacterized protein</fullName>
    </submittedName>
</protein>
<feature type="region of interest" description="Disordered" evidence="1">
    <location>
        <begin position="226"/>
        <end position="312"/>
    </location>
</feature>
<feature type="compositionally biased region" description="Polar residues" evidence="1">
    <location>
        <begin position="30"/>
        <end position="46"/>
    </location>
</feature>
<feature type="region of interest" description="Disordered" evidence="1">
    <location>
        <begin position="458"/>
        <end position="485"/>
    </location>
</feature>
<dbReference type="AlphaFoldDB" id="A0A067T105"/>
<gene>
    <name evidence="3" type="ORF">GALMADRAFT_251356</name>
</gene>
<dbReference type="Proteomes" id="UP000027222">
    <property type="component" value="Unassembled WGS sequence"/>
</dbReference>
<sequence length="637" mass="70733">MYSDPNNLDAPPPQSHFRRPWSPEAFDPYTPSSNVYEMPQNGSRQEFQQHEYQSHGTSPHRQQRREASEVSVEALDLADYARTLRLRQAEDPYPPFPSQIRPESHPPSAFPGIPMTSWNSRSSLPMQPPSLVSRGTTLSSNTTHHTTYSNPSRGRQSSRRPYSVPTPLPSSSHASSSRVQLPPPSAHRGPYIVDPDIHSADEIDISHFPKWSRNWYNSNNPSRYNPDSWNPPGEPDADIYSPLPTSQLNGSRSKKSPFDPGYVHDPYRTFDSDPYNAYDPPPPLSSVGHGSSRDLLPWSTDPPEYGPPLDPTQKEERIRMLQREFGGKGKGKGRDEGRALVDDEGKPLVGTIDEKGNLVTVGPKRRIFFRTLQIFLAIGACIPAIYAAVAIKTTGSDGPPPPANKPPVFVLYILSIITLLLLLYMFVVRPCCCVRSKSRSSKHPLGSASHMGMMVLPVGNAGKKNKKPKGRKKGKGKYGPPGQGDVQVNLIVDPTAFQPPDASESESEDEHDSLDEAMMPGGYDHRQQQARRKKKNRNRRRRGLVEGLKMEEEWTVARQWAKKLAMLDVAGIVLWGAAFVFIMTGKKCPSGGFNGWCNAYNTSTASACLLCVAFGVTTFFDVQDLHASKQNPRTRTS</sequence>
<feature type="compositionally biased region" description="Low complexity" evidence="1">
    <location>
        <begin position="136"/>
        <end position="152"/>
    </location>
</feature>
<feature type="compositionally biased region" description="Acidic residues" evidence="1">
    <location>
        <begin position="503"/>
        <end position="515"/>
    </location>
</feature>
<evidence type="ECO:0000256" key="2">
    <source>
        <dbReference type="SAM" id="Phobius"/>
    </source>
</evidence>
<name>A0A067T105_GALM3</name>
<feature type="compositionally biased region" description="Basic residues" evidence="1">
    <location>
        <begin position="528"/>
        <end position="542"/>
    </location>
</feature>
<keyword evidence="4" id="KW-1185">Reference proteome</keyword>
<proteinExistence type="predicted"/>
<feature type="transmembrane region" description="Helical" evidence="2">
    <location>
        <begin position="564"/>
        <end position="584"/>
    </location>
</feature>
<keyword evidence="2" id="KW-0472">Membrane</keyword>
<feature type="region of interest" description="Disordered" evidence="1">
    <location>
        <begin position="86"/>
        <end position="194"/>
    </location>
</feature>
<feature type="transmembrane region" description="Helical" evidence="2">
    <location>
        <begin position="409"/>
        <end position="432"/>
    </location>
</feature>
<feature type="compositionally biased region" description="Basic residues" evidence="1">
    <location>
        <begin position="463"/>
        <end position="476"/>
    </location>
</feature>